<evidence type="ECO:0000256" key="7">
    <source>
        <dbReference type="ARBA" id="ARBA00023002"/>
    </source>
</evidence>
<feature type="domain" description="3-hydroxyacyl-CoA dehydrogenase NAD binding" evidence="15">
    <location>
        <begin position="313"/>
        <end position="484"/>
    </location>
</feature>
<gene>
    <name evidence="16" type="ORF">EBB59_07445</name>
</gene>
<dbReference type="GO" id="GO:0004300">
    <property type="term" value="F:enoyl-CoA hydratase activity"/>
    <property type="evidence" value="ECO:0007669"/>
    <property type="project" value="UniProtKB-EC"/>
</dbReference>
<dbReference type="PROSITE" id="PS00166">
    <property type="entry name" value="ENOYL_COA_HYDRATASE"/>
    <property type="match status" value="1"/>
</dbReference>
<dbReference type="AlphaFoldDB" id="A0A3M2HXT7"/>
<dbReference type="SUPFAM" id="SSF51735">
    <property type="entry name" value="NAD(P)-binding Rossmann-fold domains"/>
    <property type="match status" value="1"/>
</dbReference>
<dbReference type="GO" id="GO:0016509">
    <property type="term" value="F:long-chain (3S)-3-hydroxyacyl-CoA dehydrogenase (NAD+) activity"/>
    <property type="evidence" value="ECO:0007669"/>
    <property type="project" value="TreeGrafter"/>
</dbReference>
<dbReference type="EC" id="4.2.1.17" evidence="4"/>
<evidence type="ECO:0000256" key="5">
    <source>
        <dbReference type="ARBA" id="ARBA00022832"/>
    </source>
</evidence>
<evidence type="ECO:0000259" key="14">
    <source>
        <dbReference type="Pfam" id="PF00725"/>
    </source>
</evidence>
<evidence type="ECO:0000256" key="2">
    <source>
        <dbReference type="ARBA" id="ARBA00007005"/>
    </source>
</evidence>
<reference evidence="16 17" key="1">
    <citation type="submission" date="2018-10" db="EMBL/GenBank/DDBJ databases">
        <title>Proposal of Lysobacter pythonis sp. nov. isolated from royal pythons (Python regius).</title>
        <authorList>
            <person name="Hans-Juergen B."/>
            <person name="Huptas C."/>
            <person name="Sandra B."/>
            <person name="Igor L."/>
            <person name="Joachim S."/>
            <person name="Siegfried S."/>
            <person name="Mareike W."/>
            <person name="Peter K."/>
        </authorList>
    </citation>
    <scope>NUCLEOTIDE SEQUENCE [LARGE SCALE GENOMIC DNA]</scope>
    <source>
        <strain evidence="16 17">4284/11</strain>
    </source>
</reference>
<evidence type="ECO:0000256" key="12">
    <source>
        <dbReference type="ARBA" id="ARBA00049556"/>
    </source>
</evidence>
<comment type="pathway">
    <text evidence="1">Lipid metabolism; fatty acid beta-oxidation.</text>
</comment>
<evidence type="ECO:0000256" key="11">
    <source>
        <dbReference type="ARBA" id="ARBA00023268"/>
    </source>
</evidence>
<comment type="catalytic activity">
    <reaction evidence="12">
        <text>a (3S)-3-hydroxyacyl-CoA + NAD(+) = a 3-oxoacyl-CoA + NADH + H(+)</text>
        <dbReference type="Rhea" id="RHEA:22432"/>
        <dbReference type="ChEBI" id="CHEBI:15378"/>
        <dbReference type="ChEBI" id="CHEBI:57318"/>
        <dbReference type="ChEBI" id="CHEBI:57540"/>
        <dbReference type="ChEBI" id="CHEBI:57945"/>
        <dbReference type="ChEBI" id="CHEBI:90726"/>
        <dbReference type="EC" id="1.1.1.35"/>
    </reaction>
</comment>
<dbReference type="InterPro" id="IPR006176">
    <property type="entry name" value="3-OHacyl-CoA_DH_NAD-bd"/>
</dbReference>
<keyword evidence="17" id="KW-1185">Reference proteome</keyword>
<evidence type="ECO:0000259" key="15">
    <source>
        <dbReference type="Pfam" id="PF02737"/>
    </source>
</evidence>
<keyword evidence="10" id="KW-0456">Lyase</keyword>
<dbReference type="CDD" id="cd06558">
    <property type="entry name" value="crotonase-like"/>
    <property type="match status" value="1"/>
</dbReference>
<comment type="similarity">
    <text evidence="13">Belongs to the enoyl-CoA hydratase/isomerase family.</text>
</comment>
<dbReference type="InterPro" id="IPR050136">
    <property type="entry name" value="FA_oxidation_alpha_subunit"/>
</dbReference>
<proteinExistence type="inferred from homology"/>
<evidence type="ECO:0000313" key="16">
    <source>
        <dbReference type="EMBL" id="RMH93065.1"/>
    </source>
</evidence>
<evidence type="ECO:0000313" key="17">
    <source>
        <dbReference type="Proteomes" id="UP000275012"/>
    </source>
</evidence>
<organism evidence="16 17">
    <name type="scientific">Solilutibacter pythonis</name>
    <dbReference type="NCBI Taxonomy" id="2483112"/>
    <lineage>
        <taxon>Bacteria</taxon>
        <taxon>Pseudomonadati</taxon>
        <taxon>Pseudomonadota</taxon>
        <taxon>Gammaproteobacteria</taxon>
        <taxon>Lysobacterales</taxon>
        <taxon>Lysobacteraceae</taxon>
        <taxon>Solilutibacter</taxon>
    </lineage>
</organism>
<protein>
    <recommendedName>
        <fullName evidence="4">enoyl-CoA hydratase</fullName>
        <ecNumber evidence="4">4.2.1.17</ecNumber>
    </recommendedName>
</protein>
<dbReference type="InterPro" id="IPR036291">
    <property type="entry name" value="NAD(P)-bd_dom_sf"/>
</dbReference>
<evidence type="ECO:0000256" key="9">
    <source>
        <dbReference type="ARBA" id="ARBA00023098"/>
    </source>
</evidence>
<dbReference type="PANTHER" id="PTHR43612">
    <property type="entry name" value="TRIFUNCTIONAL ENZYME SUBUNIT ALPHA"/>
    <property type="match status" value="1"/>
</dbReference>
<dbReference type="InterPro" id="IPR006108">
    <property type="entry name" value="3HC_DH_C"/>
</dbReference>
<dbReference type="SUPFAM" id="SSF52096">
    <property type="entry name" value="ClpP/crotonase"/>
    <property type="match status" value="1"/>
</dbReference>
<dbReference type="PANTHER" id="PTHR43612:SF3">
    <property type="entry name" value="TRIFUNCTIONAL ENZYME SUBUNIT ALPHA, MITOCHONDRIAL"/>
    <property type="match status" value="1"/>
</dbReference>
<keyword evidence="6" id="KW-0442">Lipid degradation</keyword>
<dbReference type="GO" id="GO:0070403">
    <property type="term" value="F:NAD+ binding"/>
    <property type="evidence" value="ECO:0007669"/>
    <property type="project" value="InterPro"/>
</dbReference>
<dbReference type="InterPro" id="IPR001753">
    <property type="entry name" value="Enoyl-CoA_hydra/iso"/>
</dbReference>
<evidence type="ECO:0000256" key="8">
    <source>
        <dbReference type="ARBA" id="ARBA00023027"/>
    </source>
</evidence>
<dbReference type="Pfam" id="PF02737">
    <property type="entry name" value="3HCDH_N"/>
    <property type="match status" value="1"/>
</dbReference>
<dbReference type="InterPro" id="IPR008927">
    <property type="entry name" value="6-PGluconate_DH-like_C_sf"/>
</dbReference>
<dbReference type="UniPathway" id="UPA00659"/>
<evidence type="ECO:0000256" key="1">
    <source>
        <dbReference type="ARBA" id="ARBA00005005"/>
    </source>
</evidence>
<dbReference type="InterPro" id="IPR029045">
    <property type="entry name" value="ClpP/crotonase-like_dom_sf"/>
</dbReference>
<dbReference type="OrthoDB" id="5389341at2"/>
<evidence type="ECO:0000256" key="4">
    <source>
        <dbReference type="ARBA" id="ARBA00012076"/>
    </source>
</evidence>
<keyword evidence="11" id="KW-0511">Multifunctional enzyme</keyword>
<dbReference type="Pfam" id="PF00378">
    <property type="entry name" value="ECH_1"/>
    <property type="match status" value="1"/>
</dbReference>
<dbReference type="Pfam" id="PF00725">
    <property type="entry name" value="3HCDH"/>
    <property type="match status" value="1"/>
</dbReference>
<dbReference type="FunFam" id="3.90.226.10:FF:000011">
    <property type="entry name" value="Fatty acid oxidation complex subunit alpha"/>
    <property type="match status" value="1"/>
</dbReference>
<dbReference type="InterPro" id="IPR018376">
    <property type="entry name" value="Enoyl-CoA_hyd/isom_CS"/>
</dbReference>
<dbReference type="Gene3D" id="3.90.226.10">
    <property type="entry name" value="2-enoyl-CoA Hydratase, Chain A, domain 1"/>
    <property type="match status" value="1"/>
</dbReference>
<dbReference type="Proteomes" id="UP000275012">
    <property type="component" value="Unassembled WGS sequence"/>
</dbReference>
<dbReference type="InterPro" id="IPR013328">
    <property type="entry name" value="6PGD_dom2"/>
</dbReference>
<comment type="caution">
    <text evidence="16">The sequence shown here is derived from an EMBL/GenBank/DDBJ whole genome shotgun (WGS) entry which is preliminary data.</text>
</comment>
<feature type="domain" description="3-hydroxyacyl-CoA dehydrogenase C-terminal" evidence="14">
    <location>
        <begin position="489"/>
        <end position="580"/>
    </location>
</feature>
<dbReference type="Gene3D" id="3.40.50.720">
    <property type="entry name" value="NAD(P)-binding Rossmann-like Domain"/>
    <property type="match status" value="1"/>
</dbReference>
<dbReference type="Gene3D" id="1.10.1040.10">
    <property type="entry name" value="N-(1-d-carboxylethyl)-l-norvaline Dehydrogenase, domain 2"/>
    <property type="match status" value="2"/>
</dbReference>
<dbReference type="GO" id="GO:0006635">
    <property type="term" value="P:fatty acid beta-oxidation"/>
    <property type="evidence" value="ECO:0007669"/>
    <property type="project" value="UniProtKB-UniPathway"/>
</dbReference>
<evidence type="ECO:0000256" key="3">
    <source>
        <dbReference type="ARBA" id="ARBA00008750"/>
    </source>
</evidence>
<comment type="similarity">
    <text evidence="2">In the central section; belongs to the 3-hydroxyacyl-CoA dehydrogenase family.</text>
</comment>
<dbReference type="EMBL" id="RFLY01000008">
    <property type="protein sequence ID" value="RMH93065.1"/>
    <property type="molecule type" value="Genomic_DNA"/>
</dbReference>
<evidence type="ECO:0000256" key="10">
    <source>
        <dbReference type="ARBA" id="ARBA00023239"/>
    </source>
</evidence>
<dbReference type="SUPFAM" id="SSF48179">
    <property type="entry name" value="6-phosphogluconate dehydrogenase C-terminal domain-like"/>
    <property type="match status" value="2"/>
</dbReference>
<name>A0A3M2HXT7_9GAMM</name>
<keyword evidence="7" id="KW-0560">Oxidoreductase</keyword>
<keyword evidence="9" id="KW-0443">Lipid metabolism</keyword>
<keyword evidence="8" id="KW-0520">NAD</keyword>
<keyword evidence="5" id="KW-0276">Fatty acid metabolism</keyword>
<dbReference type="RefSeq" id="WP_122101538.1">
    <property type="nucleotide sequence ID" value="NZ_RFLY01000008.1"/>
</dbReference>
<sequence>MTPHFDGLALRNWRLKQRDDGVLVLLFDRDDQSINAFSQEVLVELETALERIALEPPKALVIASAKASGFIAGADIKEFAEFDRKGTVADAIRRGQMTFEKLARLRCPTVAAIHGFCMGGGTEIALACDYRVASTDASTRIGLPEIKLGIFPGWGGSVRLPRLIGAPAAFDLMLTGRSVSASAAKAMGLVDKTASPATLEDTAAQLALRGAARPFKQRALAWASNLWPVRRALAPMLVKQVARKAPKAHYPAPYALIGTWRNAGGGTLKLLEAERRGVVKLASTPTARNLIRVFFLQERMKSLGSGDAGIRRVHVVGAGVMGGDIAAWSAYKGFEVTLQDREQKFIDGALSRAGELFAKRVKDETKRTEVATRLKGDLNGDGIAEADLVIEAIIEKPEAKRALYAAVEPKMKADALLTTNTSSIPLTELRGHIARPAQFAGLHYFNPVALMPLVEIIHHDTMAPETQQRLAAFCKKLDKLPVPVAGTPGFLVNRVLFPYMLEAMSAYAEGIPGPVIDKAAVKFGMPMGPVELVDTVGLDVAAGVGAELAPFLGLAIPEALSAPPEPGKRGKKDGQGIYHWEGGKARKPEVPAGYKAPDDLEDRLVLPMINEAVACLHDGVVADAELLDGGVIFGTGFAPFRGGPIQYVRETGVDALLARLKALEAKHGARFAPRPGWDNPALRG</sequence>
<accession>A0A3M2HXT7</accession>
<evidence type="ECO:0000256" key="6">
    <source>
        <dbReference type="ARBA" id="ARBA00022963"/>
    </source>
</evidence>
<comment type="similarity">
    <text evidence="3">In the N-terminal section; belongs to the enoyl-CoA hydratase/isomerase family.</text>
</comment>
<evidence type="ECO:0000256" key="13">
    <source>
        <dbReference type="RuleBase" id="RU003707"/>
    </source>
</evidence>